<keyword evidence="4" id="KW-1185">Reference proteome</keyword>
<accession>A0A9P5XS93</accession>
<feature type="transmembrane region" description="Helical" evidence="1">
    <location>
        <begin position="12"/>
        <end position="30"/>
    </location>
</feature>
<keyword evidence="1" id="KW-0472">Membrane</keyword>
<name>A0A9P5XS93_9AGAR</name>
<feature type="transmembrane region" description="Helical" evidence="1">
    <location>
        <begin position="77"/>
        <end position="97"/>
    </location>
</feature>
<sequence length="148" mass="16203">MSLQGARSPLSAIFLLHIALEIPVAIQGVWSPTSLPFLQLNNTTLVFLKLYSALVLASCLTSLLCYPLPEFLPGKRALAIGLCVYHSIASTILFQSPRFVPHSFGPLLERYQVTPEIVWGVCHGVVGLGMVVWWQGTVHFAAMARGTR</sequence>
<protein>
    <submittedName>
        <fullName evidence="3">Uncharacterized protein</fullName>
    </submittedName>
</protein>
<keyword evidence="1" id="KW-0812">Transmembrane</keyword>
<gene>
    <name evidence="3" type="ORF">BDZ94DRAFT_1285974</name>
    <name evidence="2" type="ORF">BDZ94DRAFT_1286064</name>
</gene>
<keyword evidence="1" id="KW-1133">Transmembrane helix</keyword>
<dbReference type="AlphaFoldDB" id="A0A9P5XS93"/>
<reference evidence="3" key="1">
    <citation type="submission" date="2020-11" db="EMBL/GenBank/DDBJ databases">
        <authorList>
            <consortium name="DOE Joint Genome Institute"/>
            <person name="Ahrendt S."/>
            <person name="Riley R."/>
            <person name="Andreopoulos W."/>
            <person name="Labutti K."/>
            <person name="Pangilinan J."/>
            <person name="Ruiz-Duenas F.J."/>
            <person name="Barrasa J.M."/>
            <person name="Sanchez-Garcia M."/>
            <person name="Camarero S."/>
            <person name="Miyauchi S."/>
            <person name="Serrano A."/>
            <person name="Linde D."/>
            <person name="Babiker R."/>
            <person name="Drula E."/>
            <person name="Ayuso-Fernandez I."/>
            <person name="Pacheco R."/>
            <person name="Padilla G."/>
            <person name="Ferreira P."/>
            <person name="Barriuso J."/>
            <person name="Kellner H."/>
            <person name="Castanera R."/>
            <person name="Alfaro M."/>
            <person name="Ramirez L."/>
            <person name="Pisabarro A.G."/>
            <person name="Kuo A."/>
            <person name="Tritt A."/>
            <person name="Lipzen A."/>
            <person name="He G."/>
            <person name="Yan M."/>
            <person name="Ng V."/>
            <person name="Cullen D."/>
            <person name="Martin F."/>
            <person name="Rosso M.-N."/>
            <person name="Henrissat B."/>
            <person name="Hibbett D."/>
            <person name="Martinez A.T."/>
            <person name="Grigoriev I.V."/>
        </authorList>
    </citation>
    <scope>NUCLEOTIDE SEQUENCE</scope>
    <source>
        <strain evidence="3">CBS 247.69</strain>
    </source>
</reference>
<evidence type="ECO:0000313" key="3">
    <source>
        <dbReference type="EMBL" id="KAF9455925.1"/>
    </source>
</evidence>
<dbReference type="EMBL" id="MU150491">
    <property type="protein sequence ID" value="KAF9455925.1"/>
    <property type="molecule type" value="Genomic_DNA"/>
</dbReference>
<dbReference type="EMBL" id="MU150566">
    <property type="protein sequence ID" value="KAF9455671.1"/>
    <property type="molecule type" value="Genomic_DNA"/>
</dbReference>
<feature type="transmembrane region" description="Helical" evidence="1">
    <location>
        <begin position="117"/>
        <end position="142"/>
    </location>
</feature>
<evidence type="ECO:0000313" key="4">
    <source>
        <dbReference type="Proteomes" id="UP000807353"/>
    </source>
</evidence>
<evidence type="ECO:0000256" key="1">
    <source>
        <dbReference type="SAM" id="Phobius"/>
    </source>
</evidence>
<evidence type="ECO:0000313" key="2">
    <source>
        <dbReference type="EMBL" id="KAF9455671.1"/>
    </source>
</evidence>
<feature type="transmembrane region" description="Helical" evidence="1">
    <location>
        <begin position="50"/>
        <end position="68"/>
    </location>
</feature>
<comment type="caution">
    <text evidence="3">The sequence shown here is derived from an EMBL/GenBank/DDBJ whole genome shotgun (WGS) entry which is preliminary data.</text>
</comment>
<organism evidence="3 4">
    <name type="scientific">Collybia nuda</name>
    <dbReference type="NCBI Taxonomy" id="64659"/>
    <lineage>
        <taxon>Eukaryota</taxon>
        <taxon>Fungi</taxon>
        <taxon>Dikarya</taxon>
        <taxon>Basidiomycota</taxon>
        <taxon>Agaricomycotina</taxon>
        <taxon>Agaricomycetes</taxon>
        <taxon>Agaricomycetidae</taxon>
        <taxon>Agaricales</taxon>
        <taxon>Tricholomatineae</taxon>
        <taxon>Clitocybaceae</taxon>
        <taxon>Collybia</taxon>
    </lineage>
</organism>
<dbReference type="OrthoDB" id="2550823at2759"/>
<dbReference type="Proteomes" id="UP000807353">
    <property type="component" value="Unassembled WGS sequence"/>
</dbReference>
<proteinExistence type="predicted"/>